<reference evidence="4 5" key="1">
    <citation type="submission" date="2018-12" db="EMBL/GenBank/DDBJ databases">
        <authorList>
            <consortium name="Pathogen Informatics"/>
        </authorList>
    </citation>
    <scope>NUCLEOTIDE SEQUENCE [LARGE SCALE GENOMIC DNA]</scope>
    <source>
        <strain evidence="4 5">NCTC13079</strain>
    </source>
</reference>
<dbReference type="GO" id="GO:0005829">
    <property type="term" value="C:cytosol"/>
    <property type="evidence" value="ECO:0007669"/>
    <property type="project" value="TreeGrafter"/>
</dbReference>
<dbReference type="InterPro" id="IPR001130">
    <property type="entry name" value="TatD-like"/>
</dbReference>
<accession>A0A3S4ZQZ3</accession>
<feature type="binding site" evidence="3">
    <location>
        <position position="127"/>
    </location>
    <ligand>
        <name>a divalent metal cation</name>
        <dbReference type="ChEBI" id="CHEBI:60240"/>
        <label>2</label>
    </ligand>
</feature>
<feature type="binding site" evidence="3">
    <location>
        <position position="7"/>
    </location>
    <ligand>
        <name>a divalent metal cation</name>
        <dbReference type="ChEBI" id="CHEBI:60240"/>
        <label>1</label>
    </ligand>
</feature>
<feature type="binding site" evidence="3">
    <location>
        <position position="5"/>
    </location>
    <ligand>
        <name>a divalent metal cation</name>
        <dbReference type="ChEBI" id="CHEBI:60240"/>
        <label>1</label>
    </ligand>
</feature>
<dbReference type="EMBL" id="LR134523">
    <property type="protein sequence ID" value="VEJ35889.1"/>
    <property type="molecule type" value="Genomic_DNA"/>
</dbReference>
<evidence type="ECO:0000256" key="1">
    <source>
        <dbReference type="ARBA" id="ARBA00022723"/>
    </source>
</evidence>
<feature type="binding site" evidence="3">
    <location>
        <position position="154"/>
    </location>
    <ligand>
        <name>a divalent metal cation</name>
        <dbReference type="ChEBI" id="CHEBI:60240"/>
        <label>2</label>
    </ligand>
</feature>
<sequence length="257" mass="28992">MIDAHAHLENEAFDEDRNRIIENRMKDGLDAVVNVGSDLETSKAVLALAEAYEGLYAVIGVHPHDATTYSKEVEDALRAMSASKKVVAIGEIGLDYYYDYSPKSVQREAFCAQFELAIELNLPVVIHSREAALETFEIVESYLHDHPGHPVLIHCYSYSPEMMERFAALGCYFSLGGVTTFKNAKTPKAVAKAVALDRLLLETDSPYMTPEPHRGKRNEPKYVRLVAENIARLREMDTQELIRRTDENAMRFYGFSI</sequence>
<dbReference type="FunFam" id="3.20.20.140:FF:000005">
    <property type="entry name" value="TatD family hydrolase"/>
    <property type="match status" value="1"/>
</dbReference>
<protein>
    <submittedName>
        <fullName evidence="4">Uncharacterized deoxyribonuclease YcfH</fullName>
        <ecNumber evidence="4">3.1.21.-</ecNumber>
    </submittedName>
</protein>
<feature type="binding site" evidence="3">
    <location>
        <position position="204"/>
    </location>
    <ligand>
        <name>a divalent metal cation</name>
        <dbReference type="ChEBI" id="CHEBI:60240"/>
        <label>1</label>
    </ligand>
</feature>
<dbReference type="Gene3D" id="3.20.20.140">
    <property type="entry name" value="Metal-dependent hydrolases"/>
    <property type="match status" value="1"/>
</dbReference>
<keyword evidence="2 4" id="KW-0378">Hydrolase</keyword>
<dbReference type="KEGG" id="piv:NCTC13079_01077"/>
<dbReference type="PANTHER" id="PTHR46124">
    <property type="entry name" value="D-AMINOACYL-TRNA DEACYLASE"/>
    <property type="match status" value="1"/>
</dbReference>
<dbReference type="EC" id="3.1.21.-" evidence="4"/>
<dbReference type="InterPro" id="IPR015991">
    <property type="entry name" value="TatD/YcfH-like"/>
</dbReference>
<dbReference type="OrthoDB" id="9810005at2"/>
<keyword evidence="1 3" id="KW-0479">Metal-binding</keyword>
<dbReference type="GO" id="GO:0016788">
    <property type="term" value="F:hydrolase activity, acting on ester bonds"/>
    <property type="evidence" value="ECO:0007669"/>
    <property type="project" value="InterPro"/>
</dbReference>
<dbReference type="AlphaFoldDB" id="A0A3S4ZQZ3"/>
<dbReference type="GO" id="GO:0046872">
    <property type="term" value="F:metal ion binding"/>
    <property type="evidence" value="ECO:0007669"/>
    <property type="project" value="UniProtKB-KW"/>
</dbReference>
<evidence type="ECO:0000313" key="5">
    <source>
        <dbReference type="Proteomes" id="UP000269544"/>
    </source>
</evidence>
<evidence type="ECO:0000256" key="2">
    <source>
        <dbReference type="ARBA" id="ARBA00022801"/>
    </source>
</evidence>
<feature type="binding site" evidence="3">
    <location>
        <position position="91"/>
    </location>
    <ligand>
        <name>a divalent metal cation</name>
        <dbReference type="ChEBI" id="CHEBI:60240"/>
        <label>1</label>
    </ligand>
</feature>
<evidence type="ECO:0000313" key="4">
    <source>
        <dbReference type="EMBL" id="VEJ35889.1"/>
    </source>
</evidence>
<dbReference type="CDD" id="cd01310">
    <property type="entry name" value="TatD_DNAse"/>
    <property type="match status" value="1"/>
</dbReference>
<dbReference type="InterPro" id="IPR032466">
    <property type="entry name" value="Metal_Hydrolase"/>
</dbReference>
<gene>
    <name evidence="4" type="primary">ycfH</name>
    <name evidence="4" type="ORF">NCTC13079_01077</name>
</gene>
<name>A0A3S4ZQZ3_9FIRM</name>
<proteinExistence type="predicted"/>
<dbReference type="NCBIfam" id="TIGR00010">
    <property type="entry name" value="YchF/TatD family DNA exonuclease"/>
    <property type="match status" value="1"/>
</dbReference>
<dbReference type="SUPFAM" id="SSF51556">
    <property type="entry name" value="Metallo-dependent hydrolases"/>
    <property type="match status" value="1"/>
</dbReference>
<organism evidence="4 5">
    <name type="scientific">Aedoeadaptatus ivorii</name>
    <dbReference type="NCBI Taxonomy" id="54006"/>
    <lineage>
        <taxon>Bacteria</taxon>
        <taxon>Bacillati</taxon>
        <taxon>Bacillota</taxon>
        <taxon>Tissierellia</taxon>
        <taxon>Tissierellales</taxon>
        <taxon>Peptoniphilaceae</taxon>
        <taxon>Aedoeadaptatus</taxon>
    </lineage>
</organism>
<evidence type="ECO:0000256" key="3">
    <source>
        <dbReference type="PIRSR" id="PIRSR005902-1"/>
    </source>
</evidence>
<keyword evidence="5" id="KW-1185">Reference proteome</keyword>
<dbReference type="Proteomes" id="UP000269544">
    <property type="component" value="Chromosome"/>
</dbReference>
<dbReference type="GO" id="GO:0004536">
    <property type="term" value="F:DNA nuclease activity"/>
    <property type="evidence" value="ECO:0007669"/>
    <property type="project" value="InterPro"/>
</dbReference>
<dbReference type="Pfam" id="PF01026">
    <property type="entry name" value="TatD_DNase"/>
    <property type="match status" value="1"/>
</dbReference>
<dbReference type="RefSeq" id="WP_126465642.1">
    <property type="nucleotide sequence ID" value="NZ_JAUSWF010000003.1"/>
</dbReference>
<dbReference type="PIRSF" id="PIRSF005902">
    <property type="entry name" value="DNase_TatD"/>
    <property type="match status" value="1"/>
</dbReference>
<dbReference type="PANTHER" id="PTHR46124:SF2">
    <property type="entry name" value="D-AMINOACYL-TRNA DEACYLASE"/>
    <property type="match status" value="1"/>
</dbReference>